<keyword evidence="1" id="KW-1133">Transmembrane helix</keyword>
<organism evidence="2 3">
    <name type="scientific">Paraferrimonas sedimenticola</name>
    <dbReference type="NCBI Taxonomy" id="375674"/>
    <lineage>
        <taxon>Bacteria</taxon>
        <taxon>Pseudomonadati</taxon>
        <taxon>Pseudomonadota</taxon>
        <taxon>Gammaproteobacteria</taxon>
        <taxon>Alteromonadales</taxon>
        <taxon>Ferrimonadaceae</taxon>
        <taxon>Paraferrimonas</taxon>
    </lineage>
</organism>
<evidence type="ECO:0000313" key="3">
    <source>
        <dbReference type="Proteomes" id="UP001161422"/>
    </source>
</evidence>
<evidence type="ECO:0000256" key="1">
    <source>
        <dbReference type="SAM" id="Phobius"/>
    </source>
</evidence>
<dbReference type="AlphaFoldDB" id="A0AA37W2M5"/>
<feature type="transmembrane region" description="Helical" evidence="1">
    <location>
        <begin position="128"/>
        <end position="150"/>
    </location>
</feature>
<keyword evidence="3" id="KW-1185">Reference proteome</keyword>
<reference evidence="2" key="2">
    <citation type="submission" date="2023-01" db="EMBL/GenBank/DDBJ databases">
        <title>Draft genome sequence of Paraferrimonas sedimenticola strain NBRC 101628.</title>
        <authorList>
            <person name="Sun Q."/>
            <person name="Mori K."/>
        </authorList>
    </citation>
    <scope>NUCLEOTIDE SEQUENCE</scope>
    <source>
        <strain evidence="2">NBRC 101628</strain>
    </source>
</reference>
<keyword evidence="1" id="KW-0472">Membrane</keyword>
<dbReference type="RefSeq" id="WP_095507140.1">
    <property type="nucleotide sequence ID" value="NZ_BSNC01000011.1"/>
</dbReference>
<reference evidence="2" key="1">
    <citation type="journal article" date="2014" name="Int. J. Syst. Evol. Microbiol.">
        <title>Complete genome sequence of Corynebacterium casei LMG S-19264T (=DSM 44701T), isolated from a smear-ripened cheese.</title>
        <authorList>
            <consortium name="US DOE Joint Genome Institute (JGI-PGF)"/>
            <person name="Walter F."/>
            <person name="Albersmeier A."/>
            <person name="Kalinowski J."/>
            <person name="Ruckert C."/>
        </authorList>
    </citation>
    <scope>NUCLEOTIDE SEQUENCE</scope>
    <source>
        <strain evidence="2">NBRC 101628</strain>
    </source>
</reference>
<feature type="transmembrane region" description="Helical" evidence="1">
    <location>
        <begin position="60"/>
        <end position="81"/>
    </location>
</feature>
<feature type="transmembrane region" description="Helical" evidence="1">
    <location>
        <begin position="20"/>
        <end position="40"/>
    </location>
</feature>
<dbReference type="Proteomes" id="UP001161422">
    <property type="component" value="Unassembled WGS sequence"/>
</dbReference>
<proteinExistence type="predicted"/>
<feature type="transmembrane region" description="Helical" evidence="1">
    <location>
        <begin position="201"/>
        <end position="223"/>
    </location>
</feature>
<evidence type="ECO:0000313" key="2">
    <source>
        <dbReference type="EMBL" id="GLP97828.1"/>
    </source>
</evidence>
<feature type="transmembrane region" description="Helical" evidence="1">
    <location>
        <begin position="102"/>
        <end position="122"/>
    </location>
</feature>
<keyword evidence="1" id="KW-0812">Transmembrane</keyword>
<gene>
    <name evidence="2" type="ORF">GCM10007895_31350</name>
</gene>
<comment type="caution">
    <text evidence="2">The sequence shown here is derived from an EMBL/GenBank/DDBJ whole genome shotgun (WGS) entry which is preliminary data.</text>
</comment>
<feature type="transmembrane region" description="Helical" evidence="1">
    <location>
        <begin position="171"/>
        <end position="195"/>
    </location>
</feature>
<dbReference type="EMBL" id="BSNC01000011">
    <property type="protein sequence ID" value="GLP97828.1"/>
    <property type="molecule type" value="Genomic_DNA"/>
</dbReference>
<protein>
    <submittedName>
        <fullName evidence="2">Membrane protein</fullName>
    </submittedName>
</protein>
<sequence>MSLSAVLTDALNFFRSQGKALFVMSFPLLLVQNGLQMWLNTRLPMDVEDATEIQLTGMDYGAILLVMLVLFHMYACVTLFLHTRSQGHQYSAQQIWLLGFKFVPSLMLAGVITAVAVMLAMMPALLTGFLPLLVIALWMGVRLAYVNFLVVVEHATPLKAVTECFRFSQGLFLPTIAVLALLFPISFITAVLVQLVAAAPMVLAVFMNAIGAFLALFVTVALFRLYMVKRTPAEVSVES</sequence>
<accession>A0AA37W2M5</accession>
<name>A0AA37W2M5_9GAMM</name>